<dbReference type="SUPFAM" id="SSF56436">
    <property type="entry name" value="C-type lectin-like"/>
    <property type="match status" value="1"/>
</dbReference>
<dbReference type="PANTHER" id="PTHR23150">
    <property type="entry name" value="SULFATASE MODIFYING FACTOR 1, 2"/>
    <property type="match status" value="1"/>
</dbReference>
<feature type="domain" description="Sulfatase-modifying factor enzyme-like" evidence="3">
    <location>
        <begin position="67"/>
        <end position="333"/>
    </location>
</feature>
<dbReference type="EMBL" id="CAVLGL010000159">
    <property type="protein sequence ID" value="CAK1604346.1"/>
    <property type="molecule type" value="Genomic_DNA"/>
</dbReference>
<protein>
    <recommendedName>
        <fullName evidence="3">Sulfatase-modifying factor enzyme-like domain-containing protein</fullName>
    </recommendedName>
</protein>
<dbReference type="AlphaFoldDB" id="A0AAV1M9J4"/>
<evidence type="ECO:0000256" key="2">
    <source>
        <dbReference type="SAM" id="SignalP"/>
    </source>
</evidence>
<sequence length="335" mass="38639">MLVRLLSLCILQLSLTESKESSCGCNVDRTQVVNFDSKLVFNNLQSEDDKCPADSNIKFTEEHNVTVDMVLIPANEYQVGSDDVVIENDKEGPKRIIKLEPFYLDKYEVSNRDFSYFTILTNYKTEAENFGDSFVFSLFLNNTFKDKMKDFRVVQALWWYKIYGADWKHPYGPDSDIADIMDHPVIHVSWNDAHKYCTWRGARLPTEAEWEAACRGGHRDTKYPWGDKLYPDRKHMANIWQGTFPNYNSAKDGFIGTNPVHLFAQNDFGLHNMAGNVWEWTADSWSDDNPKEKVKKGGSYLCHRSYCYRYRCSARSYNTDDSSAGNLGFRCAKSA</sequence>
<evidence type="ECO:0000256" key="1">
    <source>
        <dbReference type="ARBA" id="ARBA00005310"/>
    </source>
</evidence>
<evidence type="ECO:0000313" key="4">
    <source>
        <dbReference type="EMBL" id="CAK1604346.1"/>
    </source>
</evidence>
<dbReference type="InterPro" id="IPR051043">
    <property type="entry name" value="Sulfatase_Mod_Factor_Kinase"/>
</dbReference>
<comment type="caution">
    <text evidence="4">The sequence shown here is derived from an EMBL/GenBank/DDBJ whole genome shotgun (WGS) entry which is preliminary data.</text>
</comment>
<evidence type="ECO:0000313" key="5">
    <source>
        <dbReference type="Proteomes" id="UP001314205"/>
    </source>
</evidence>
<keyword evidence="2" id="KW-0732">Signal</keyword>
<gene>
    <name evidence="4" type="ORF">PARMNEM_LOCUS22577</name>
</gene>
<dbReference type="InterPro" id="IPR042095">
    <property type="entry name" value="SUMF_sf"/>
</dbReference>
<dbReference type="GO" id="GO:0005783">
    <property type="term" value="C:endoplasmic reticulum"/>
    <property type="evidence" value="ECO:0007669"/>
    <property type="project" value="TreeGrafter"/>
</dbReference>
<proteinExistence type="inferred from homology"/>
<feature type="signal peptide" evidence="2">
    <location>
        <begin position="1"/>
        <end position="18"/>
    </location>
</feature>
<dbReference type="InterPro" id="IPR005532">
    <property type="entry name" value="SUMF_dom"/>
</dbReference>
<dbReference type="PANTHER" id="PTHR23150:SF19">
    <property type="entry name" value="FORMYLGLYCINE-GENERATING ENZYME"/>
    <property type="match status" value="1"/>
</dbReference>
<organism evidence="4 5">
    <name type="scientific">Parnassius mnemosyne</name>
    <name type="common">clouded apollo</name>
    <dbReference type="NCBI Taxonomy" id="213953"/>
    <lineage>
        <taxon>Eukaryota</taxon>
        <taxon>Metazoa</taxon>
        <taxon>Ecdysozoa</taxon>
        <taxon>Arthropoda</taxon>
        <taxon>Hexapoda</taxon>
        <taxon>Insecta</taxon>
        <taxon>Pterygota</taxon>
        <taxon>Neoptera</taxon>
        <taxon>Endopterygota</taxon>
        <taxon>Lepidoptera</taxon>
        <taxon>Glossata</taxon>
        <taxon>Ditrysia</taxon>
        <taxon>Papilionoidea</taxon>
        <taxon>Papilionidae</taxon>
        <taxon>Parnassiinae</taxon>
        <taxon>Parnassini</taxon>
        <taxon>Parnassius</taxon>
        <taxon>Driopa</taxon>
    </lineage>
</organism>
<dbReference type="Gene3D" id="3.90.1580.10">
    <property type="entry name" value="paralog of FGE (formylglycine-generating enzyme)"/>
    <property type="match status" value="1"/>
</dbReference>
<evidence type="ECO:0000259" key="3">
    <source>
        <dbReference type="Pfam" id="PF03781"/>
    </source>
</evidence>
<dbReference type="InterPro" id="IPR016187">
    <property type="entry name" value="CTDL_fold"/>
</dbReference>
<accession>A0AAV1M9J4</accession>
<keyword evidence="5" id="KW-1185">Reference proteome</keyword>
<dbReference type="Pfam" id="PF03781">
    <property type="entry name" value="FGE-sulfatase"/>
    <property type="match status" value="1"/>
</dbReference>
<reference evidence="4 5" key="1">
    <citation type="submission" date="2023-11" db="EMBL/GenBank/DDBJ databases">
        <authorList>
            <person name="Hedman E."/>
            <person name="Englund M."/>
            <person name="Stromberg M."/>
            <person name="Nyberg Akerstrom W."/>
            <person name="Nylinder S."/>
            <person name="Jareborg N."/>
            <person name="Kallberg Y."/>
            <person name="Kronander E."/>
        </authorList>
    </citation>
    <scope>NUCLEOTIDE SEQUENCE [LARGE SCALE GENOMIC DNA]</scope>
</reference>
<dbReference type="Proteomes" id="UP001314205">
    <property type="component" value="Unassembled WGS sequence"/>
</dbReference>
<dbReference type="GO" id="GO:0120147">
    <property type="term" value="F:formylglycine-generating oxidase activity"/>
    <property type="evidence" value="ECO:0007669"/>
    <property type="project" value="TreeGrafter"/>
</dbReference>
<comment type="similarity">
    <text evidence="1">Belongs to the sulfatase-modifying factor family.</text>
</comment>
<feature type="chain" id="PRO_5043460662" description="Sulfatase-modifying factor enzyme-like domain-containing protein" evidence="2">
    <location>
        <begin position="19"/>
        <end position="335"/>
    </location>
</feature>
<name>A0AAV1M9J4_9NEOP</name>